<evidence type="ECO:0000256" key="7">
    <source>
        <dbReference type="SAM" id="Phobius"/>
    </source>
</evidence>
<dbReference type="GO" id="GO:0016746">
    <property type="term" value="F:acyltransferase activity"/>
    <property type="evidence" value="ECO:0007669"/>
    <property type="project" value="UniProtKB-KW"/>
</dbReference>
<evidence type="ECO:0000256" key="4">
    <source>
        <dbReference type="ARBA" id="ARBA00022692"/>
    </source>
</evidence>
<evidence type="ECO:0000256" key="6">
    <source>
        <dbReference type="ARBA" id="ARBA00023136"/>
    </source>
</evidence>
<reference evidence="9 10" key="1">
    <citation type="submission" date="2020-08" db="EMBL/GenBank/DDBJ databases">
        <title>Genome public.</title>
        <authorList>
            <person name="Liu C."/>
            <person name="Sun Q."/>
        </authorList>
    </citation>
    <scope>NUCLEOTIDE SEQUENCE [LARGE SCALE GENOMIC DNA]</scope>
    <source>
        <strain evidence="9 10">NSJ-67</strain>
    </source>
</reference>
<evidence type="ECO:0000313" key="9">
    <source>
        <dbReference type="EMBL" id="MBC5698929.1"/>
    </source>
</evidence>
<sequence>MTMETMKLEKKRIPWLDAVKAVGILVVLLVHTGRSFGAVSFYGGMFYMPIFFITAGMTFSYKPEERFGSFLKKKAKRLLVPYLGYNLFLLCFFLLKGSAGWHDLWGVLYSRNCLMPMDSVTNVYLMQILNAPTWFLTCMFVSYLLFWLLMQAVKGDSRKAFVGNGVYLMIAIVLHYMSPVLLPWSIDCAFYAVTFLIIGKLAAVQDWVGKLVKKPLYLLLLFAVFVLAARWNGSVNMSVGDYGRSMAVYLLVGTAGSLIVMVLCSVLYQTKHTEWLQKAMGFIGRHTLPLLCLHLFVYSVIGTVLAMLGVAL</sequence>
<keyword evidence="6 7" id="KW-0472">Membrane</keyword>
<dbReference type="PANTHER" id="PTHR40074">
    <property type="entry name" value="O-ACETYLTRANSFERASE WECH"/>
    <property type="match status" value="1"/>
</dbReference>
<dbReference type="InterPro" id="IPR002656">
    <property type="entry name" value="Acyl_transf_3_dom"/>
</dbReference>
<feature type="transmembrane region" description="Helical" evidence="7">
    <location>
        <begin position="161"/>
        <end position="178"/>
    </location>
</feature>
<evidence type="ECO:0000256" key="2">
    <source>
        <dbReference type="ARBA" id="ARBA00007400"/>
    </source>
</evidence>
<dbReference type="EMBL" id="JACOPJ010000007">
    <property type="protein sequence ID" value="MBC5698929.1"/>
    <property type="molecule type" value="Genomic_DNA"/>
</dbReference>
<comment type="caution">
    <text evidence="9">The sequence shown here is derived from an EMBL/GenBank/DDBJ whole genome shotgun (WGS) entry which is preliminary data.</text>
</comment>
<evidence type="ECO:0000256" key="3">
    <source>
        <dbReference type="ARBA" id="ARBA00022475"/>
    </source>
</evidence>
<evidence type="ECO:0000256" key="5">
    <source>
        <dbReference type="ARBA" id="ARBA00022989"/>
    </source>
</evidence>
<dbReference type="PANTHER" id="PTHR40074:SF2">
    <property type="entry name" value="O-ACETYLTRANSFERASE WECH"/>
    <property type="match status" value="1"/>
</dbReference>
<keyword evidence="10" id="KW-1185">Reference proteome</keyword>
<feature type="transmembrane region" description="Helical" evidence="7">
    <location>
        <begin position="216"/>
        <end position="234"/>
    </location>
</feature>
<feature type="transmembrane region" description="Helical" evidence="7">
    <location>
        <begin position="184"/>
        <end position="204"/>
    </location>
</feature>
<keyword evidence="3" id="KW-1003">Cell membrane</keyword>
<evidence type="ECO:0000256" key="1">
    <source>
        <dbReference type="ARBA" id="ARBA00004651"/>
    </source>
</evidence>
<feature type="transmembrane region" description="Helical" evidence="7">
    <location>
        <begin position="12"/>
        <end position="33"/>
    </location>
</feature>
<keyword evidence="4 7" id="KW-0812">Transmembrane</keyword>
<protein>
    <submittedName>
        <fullName evidence="9">Acyltransferase</fullName>
    </submittedName>
</protein>
<keyword evidence="9" id="KW-0808">Transferase</keyword>
<comment type="similarity">
    <text evidence="2">Belongs to the acyltransferase 3 family.</text>
</comment>
<feature type="transmembrane region" description="Helical" evidence="7">
    <location>
        <begin position="288"/>
        <end position="311"/>
    </location>
</feature>
<dbReference type="Pfam" id="PF01757">
    <property type="entry name" value="Acyl_transf_3"/>
    <property type="match status" value="1"/>
</dbReference>
<feature type="transmembrane region" description="Helical" evidence="7">
    <location>
        <begin position="124"/>
        <end position="149"/>
    </location>
</feature>
<evidence type="ECO:0000259" key="8">
    <source>
        <dbReference type="Pfam" id="PF01757"/>
    </source>
</evidence>
<comment type="subcellular location">
    <subcellularLocation>
        <location evidence="1">Cell membrane</location>
        <topology evidence="1">Multi-pass membrane protein</topology>
    </subcellularLocation>
</comment>
<keyword evidence="5 7" id="KW-1133">Transmembrane helix</keyword>
<name>A0ABR7GX67_9FIRM</name>
<feature type="transmembrane region" description="Helical" evidence="7">
    <location>
        <begin position="246"/>
        <end position="268"/>
    </location>
</feature>
<proteinExistence type="inferred from homology"/>
<feature type="domain" description="Acyltransferase 3" evidence="8">
    <location>
        <begin position="14"/>
        <end position="308"/>
    </location>
</feature>
<organism evidence="9 10">
    <name type="scientific">Roseburia difficilis</name>
    <dbReference type="NCBI Taxonomy" id="2763060"/>
    <lineage>
        <taxon>Bacteria</taxon>
        <taxon>Bacillati</taxon>
        <taxon>Bacillota</taxon>
        <taxon>Clostridia</taxon>
        <taxon>Lachnospirales</taxon>
        <taxon>Lachnospiraceae</taxon>
        <taxon>Roseburia</taxon>
    </lineage>
</organism>
<feature type="transmembrane region" description="Helical" evidence="7">
    <location>
        <begin position="82"/>
        <end position="101"/>
    </location>
</feature>
<evidence type="ECO:0000313" key="10">
    <source>
        <dbReference type="Proteomes" id="UP000615961"/>
    </source>
</evidence>
<feature type="transmembrane region" description="Helical" evidence="7">
    <location>
        <begin position="39"/>
        <end position="61"/>
    </location>
</feature>
<keyword evidence="9" id="KW-0012">Acyltransferase</keyword>
<gene>
    <name evidence="9" type="ORF">H8S25_11425</name>
</gene>
<accession>A0ABR7GX67</accession>
<dbReference type="Proteomes" id="UP000615961">
    <property type="component" value="Unassembled WGS sequence"/>
</dbReference>